<dbReference type="EMBL" id="JAUIRO010000009">
    <property type="protein sequence ID" value="KAK0702061.1"/>
    <property type="molecule type" value="Genomic_DNA"/>
</dbReference>
<gene>
    <name evidence="1" type="ORF">B0T26DRAFT_735691</name>
</gene>
<keyword evidence="2" id="KW-1185">Reference proteome</keyword>
<name>A0AA39ZQZ3_9PEZI</name>
<proteinExistence type="predicted"/>
<dbReference type="Proteomes" id="UP001172101">
    <property type="component" value="Unassembled WGS sequence"/>
</dbReference>
<evidence type="ECO:0000313" key="1">
    <source>
        <dbReference type="EMBL" id="KAK0702061.1"/>
    </source>
</evidence>
<evidence type="ECO:0000313" key="2">
    <source>
        <dbReference type="Proteomes" id="UP001172101"/>
    </source>
</evidence>
<dbReference type="RefSeq" id="XP_060289725.1">
    <property type="nucleotide sequence ID" value="XM_060443260.1"/>
</dbReference>
<protein>
    <submittedName>
        <fullName evidence="1">Uncharacterized protein</fullName>
    </submittedName>
</protein>
<accession>A0AA39ZQZ3</accession>
<organism evidence="1 2">
    <name type="scientific">Lasiosphaeria miniovina</name>
    <dbReference type="NCBI Taxonomy" id="1954250"/>
    <lineage>
        <taxon>Eukaryota</taxon>
        <taxon>Fungi</taxon>
        <taxon>Dikarya</taxon>
        <taxon>Ascomycota</taxon>
        <taxon>Pezizomycotina</taxon>
        <taxon>Sordariomycetes</taxon>
        <taxon>Sordariomycetidae</taxon>
        <taxon>Sordariales</taxon>
        <taxon>Lasiosphaeriaceae</taxon>
        <taxon>Lasiosphaeria</taxon>
    </lineage>
</organism>
<sequence length="296" mass="33233">MRPMNFDTASNAKFLQDQLFFLDIPLAAARYMRKLVNFAGNINIRSQGGLALPAELWYMILEEMEEEAERNPPRFCFAKATIVPSLSSPTETILRCVRHEFDLQVPGRSDLEYALAGNLRNPASIAHFEYFLQNATPEVAAKINEASDKVLAKLEDEYEPIHESIAKIPKLNKLSSLGNVFYILQAQDAPQEKKSGLYYDIDVPDVIARIDRGSCWVCSGRFIGCIGGRCAGLAMEMFGFDREQLGCGFSLVCPLCVGIDLSDDHLDSLHRQERIGESDEEIEQRIKARLSELGYN</sequence>
<comment type="caution">
    <text evidence="1">The sequence shown here is derived from an EMBL/GenBank/DDBJ whole genome shotgun (WGS) entry which is preliminary data.</text>
</comment>
<dbReference type="AlphaFoldDB" id="A0AA39ZQZ3"/>
<reference evidence="1" key="1">
    <citation type="submission" date="2023-06" db="EMBL/GenBank/DDBJ databases">
        <title>Genome-scale phylogeny and comparative genomics of the fungal order Sordariales.</title>
        <authorList>
            <consortium name="Lawrence Berkeley National Laboratory"/>
            <person name="Hensen N."/>
            <person name="Bonometti L."/>
            <person name="Westerberg I."/>
            <person name="Brannstrom I.O."/>
            <person name="Guillou S."/>
            <person name="Cros-Aarteil S."/>
            <person name="Calhoun S."/>
            <person name="Haridas S."/>
            <person name="Kuo A."/>
            <person name="Mondo S."/>
            <person name="Pangilinan J."/>
            <person name="Riley R."/>
            <person name="LaButti K."/>
            <person name="Andreopoulos B."/>
            <person name="Lipzen A."/>
            <person name="Chen C."/>
            <person name="Yanf M."/>
            <person name="Daum C."/>
            <person name="Ng V."/>
            <person name="Clum A."/>
            <person name="Steindorff A."/>
            <person name="Ohm R."/>
            <person name="Martin F."/>
            <person name="Silar P."/>
            <person name="Natvig D."/>
            <person name="Lalanne C."/>
            <person name="Gautier V."/>
            <person name="Ament-velasquez S.L."/>
            <person name="Kruys A."/>
            <person name="Hutchinson M.I."/>
            <person name="Powell A.J."/>
            <person name="Barry K."/>
            <person name="Miller A.N."/>
            <person name="Grigoriev I.V."/>
            <person name="Debuchy R."/>
            <person name="Gladieux P."/>
            <person name="Thoren M.H."/>
            <person name="Johannesson H."/>
        </authorList>
    </citation>
    <scope>NUCLEOTIDE SEQUENCE</scope>
    <source>
        <strain evidence="1">SMH2392-1A</strain>
    </source>
</reference>
<dbReference type="GeneID" id="85326530"/>